<feature type="region of interest" description="Disordered" evidence="1">
    <location>
        <begin position="33"/>
        <end position="53"/>
    </location>
</feature>
<evidence type="ECO:0000256" key="1">
    <source>
        <dbReference type="SAM" id="MobiDB-lite"/>
    </source>
</evidence>
<name>A0A3S5A4T0_9PLAT</name>
<accession>A0A3S5A4T0</accession>
<gene>
    <name evidence="2" type="ORF">PXEA_LOCUS5364</name>
</gene>
<comment type="caution">
    <text evidence="2">The sequence shown here is derived from an EMBL/GenBank/DDBJ whole genome shotgun (WGS) entry which is preliminary data.</text>
</comment>
<evidence type="ECO:0000313" key="3">
    <source>
        <dbReference type="Proteomes" id="UP000784294"/>
    </source>
</evidence>
<organism evidence="2 3">
    <name type="scientific">Protopolystoma xenopodis</name>
    <dbReference type="NCBI Taxonomy" id="117903"/>
    <lineage>
        <taxon>Eukaryota</taxon>
        <taxon>Metazoa</taxon>
        <taxon>Spiralia</taxon>
        <taxon>Lophotrochozoa</taxon>
        <taxon>Platyhelminthes</taxon>
        <taxon>Monogenea</taxon>
        <taxon>Polyopisthocotylea</taxon>
        <taxon>Polystomatidea</taxon>
        <taxon>Polystomatidae</taxon>
        <taxon>Protopolystoma</taxon>
    </lineage>
</organism>
<dbReference type="Proteomes" id="UP000784294">
    <property type="component" value="Unassembled WGS sequence"/>
</dbReference>
<evidence type="ECO:0000313" key="2">
    <source>
        <dbReference type="EMBL" id="VEL11924.1"/>
    </source>
</evidence>
<sequence length="188" mass="20193">MTSCGFDVWTGTGTREDAGCTECKCCEARGCGQSKRSVVPPEDGSLPGGRGSPGETVIKKSKIGSALFEIRQNLNTCSIQLTIGPVRLFTTVLSVFVIKFSQQTEAVPQEDRCRRHGRDLVGRCAFARPDGRSDKASAADGGIKWAFHRIRPTGHSVSEAPPTQAEVKLVMNEANMARAPAATRKGQK</sequence>
<keyword evidence="3" id="KW-1185">Reference proteome</keyword>
<dbReference type="AlphaFoldDB" id="A0A3S5A4T0"/>
<reference evidence="2" key="1">
    <citation type="submission" date="2018-11" db="EMBL/GenBank/DDBJ databases">
        <authorList>
            <consortium name="Pathogen Informatics"/>
        </authorList>
    </citation>
    <scope>NUCLEOTIDE SEQUENCE</scope>
</reference>
<protein>
    <submittedName>
        <fullName evidence="2">Uncharacterized protein</fullName>
    </submittedName>
</protein>
<proteinExistence type="predicted"/>
<dbReference type="EMBL" id="CAAALY010013267">
    <property type="protein sequence ID" value="VEL11924.1"/>
    <property type="molecule type" value="Genomic_DNA"/>
</dbReference>